<dbReference type="InterPro" id="IPR045093">
    <property type="entry name" value="Cullin"/>
</dbReference>
<dbReference type="InterPro" id="IPR036317">
    <property type="entry name" value="Cullin_homology_sf"/>
</dbReference>
<dbReference type="InterPro" id="IPR016159">
    <property type="entry name" value="Cullin_repeat-like_dom_sf"/>
</dbReference>
<dbReference type="SUPFAM" id="SSF75632">
    <property type="entry name" value="Cullin homology domain"/>
    <property type="match status" value="1"/>
</dbReference>
<keyword evidence="4" id="KW-0132">Cell division</keyword>
<dbReference type="EMBL" id="JAPDFW010000056">
    <property type="protein sequence ID" value="KAJ5077820.1"/>
    <property type="molecule type" value="Genomic_DNA"/>
</dbReference>
<dbReference type="InterPro" id="IPR016158">
    <property type="entry name" value="Cullin_homology"/>
</dbReference>
<dbReference type="InterPro" id="IPR001373">
    <property type="entry name" value="Cullin_N"/>
</dbReference>
<evidence type="ECO:0000256" key="5">
    <source>
        <dbReference type="ARBA" id="ARBA00022786"/>
    </source>
</evidence>
<dbReference type="Gene3D" id="3.30.230.130">
    <property type="entry name" value="Cullin, Chain C, Domain 2"/>
    <property type="match status" value="1"/>
</dbReference>
<evidence type="ECO:0000313" key="12">
    <source>
        <dbReference type="Proteomes" id="UP001149090"/>
    </source>
</evidence>
<evidence type="ECO:0000256" key="1">
    <source>
        <dbReference type="ARBA" id="ARBA00004906"/>
    </source>
</evidence>
<keyword evidence="12" id="KW-1185">Reference proteome</keyword>
<dbReference type="FunFam" id="1.20.1310.10:FF:000026">
    <property type="entry name" value="Cullin 1"/>
    <property type="match status" value="1"/>
</dbReference>
<dbReference type="Pfam" id="PF26557">
    <property type="entry name" value="Cullin_AB"/>
    <property type="match status" value="1"/>
</dbReference>
<dbReference type="SMART" id="SM00182">
    <property type="entry name" value="CULLIN"/>
    <property type="match status" value="1"/>
</dbReference>
<feature type="domain" description="Cullin family profile" evidence="10">
    <location>
        <begin position="399"/>
        <end position="628"/>
    </location>
</feature>
<name>A0A9Q0LTV6_ANAIG</name>
<gene>
    <name evidence="11" type="ORF">M0811_05510</name>
</gene>
<proteinExistence type="inferred from homology"/>
<dbReference type="SUPFAM" id="SSF46785">
    <property type="entry name" value="Winged helix' DNA-binding domain"/>
    <property type="match status" value="1"/>
</dbReference>
<dbReference type="PROSITE" id="PS01256">
    <property type="entry name" value="CULLIN_1"/>
    <property type="match status" value="1"/>
</dbReference>
<dbReference type="InterPro" id="IPR036390">
    <property type="entry name" value="WH_DNA-bd_sf"/>
</dbReference>
<dbReference type="Gene3D" id="1.10.10.10">
    <property type="entry name" value="Winged helix-like DNA-binding domain superfamily/Winged helix DNA-binding domain"/>
    <property type="match status" value="1"/>
</dbReference>
<dbReference type="InterPro" id="IPR019559">
    <property type="entry name" value="Cullin_neddylation_domain"/>
</dbReference>
<evidence type="ECO:0000256" key="9">
    <source>
        <dbReference type="RuleBase" id="RU003829"/>
    </source>
</evidence>
<dbReference type="Pfam" id="PF00888">
    <property type="entry name" value="Cullin"/>
    <property type="match status" value="1"/>
</dbReference>
<dbReference type="FunFam" id="3.30.230.130:FF:000003">
    <property type="entry name" value="Cullin 2"/>
    <property type="match status" value="1"/>
</dbReference>
<dbReference type="InterPro" id="IPR016157">
    <property type="entry name" value="Cullin_CS"/>
</dbReference>
<evidence type="ECO:0000256" key="8">
    <source>
        <dbReference type="PROSITE-ProRule" id="PRU00330"/>
    </source>
</evidence>
<dbReference type="GO" id="GO:0019005">
    <property type="term" value="C:SCF ubiquitin ligase complex"/>
    <property type="evidence" value="ECO:0007669"/>
    <property type="project" value="UniProtKB-ARBA"/>
</dbReference>
<dbReference type="OMA" id="IREWDRY"/>
<comment type="caution">
    <text evidence="11">The sequence shown here is derived from an EMBL/GenBank/DDBJ whole genome shotgun (WGS) entry which is preliminary data.</text>
</comment>
<keyword evidence="6" id="KW-0832">Ubl conjugation</keyword>
<dbReference type="FunFam" id="1.10.10.10:FF:000014">
    <property type="entry name" value="Cullin 1"/>
    <property type="match status" value="1"/>
</dbReference>
<organism evidence="11 12">
    <name type="scientific">Anaeramoeba ignava</name>
    <name type="common">Anaerobic marine amoeba</name>
    <dbReference type="NCBI Taxonomy" id="1746090"/>
    <lineage>
        <taxon>Eukaryota</taxon>
        <taxon>Metamonada</taxon>
        <taxon>Anaeramoebidae</taxon>
        <taxon>Anaeramoeba</taxon>
    </lineage>
</organism>
<dbReference type="AlphaFoldDB" id="A0A9Q0LTV6"/>
<evidence type="ECO:0000256" key="7">
    <source>
        <dbReference type="ARBA" id="ARBA00023306"/>
    </source>
</evidence>
<accession>A0A9Q0LTV6</accession>
<keyword evidence="3" id="KW-1017">Isopeptide bond</keyword>
<dbReference type="SUPFAM" id="SSF74788">
    <property type="entry name" value="Cullin repeat-like"/>
    <property type="match status" value="1"/>
</dbReference>
<dbReference type="FunFam" id="1.20.1310.10:FF:000011">
    <property type="entry name" value="Cullin 1"/>
    <property type="match status" value="1"/>
</dbReference>
<dbReference type="PANTHER" id="PTHR11932">
    <property type="entry name" value="CULLIN"/>
    <property type="match status" value="1"/>
</dbReference>
<dbReference type="GO" id="GO:0006511">
    <property type="term" value="P:ubiquitin-dependent protein catabolic process"/>
    <property type="evidence" value="ECO:0007669"/>
    <property type="project" value="InterPro"/>
</dbReference>
<evidence type="ECO:0000256" key="3">
    <source>
        <dbReference type="ARBA" id="ARBA00022499"/>
    </source>
</evidence>
<dbReference type="Proteomes" id="UP001149090">
    <property type="component" value="Unassembled WGS sequence"/>
</dbReference>
<sequence>MSNRKNKVDFNTQWAEVKSAIEEIMNNLNVGITNEKWMKTFTNVYNLCTKPTNRETPRRSRSQQGAQVSGGLVYEKLRELLEEKVRVYYSGCSDLFEEPLLKFLSQEWTTFTTAGRFIKFLFSYLDRHYVPRQTGGGKSDVYLIYDLHLVIFHDELYKKLKTKLVSAVLNFIAKERIGEHIDRSLIRKIVDIFVALGQTRGKGEASLLIYRQDFESFFLQDTDKFYQQESARFISENNVSEYMMKAEARIDEEVARVNAYLHPSTEDRLLDKCVDVLVKQRIKLLWKEFEELVQIDKLDDLQRMYKLLNRVPDGLEVLRDNLEQIIKDKGLDALEAVKDQAIKDPRIYVETMLGTYQRYHRLVQNAFRGDPGFVTSLDKACKKFMNDNAVCRAGNSPSQSPELVAKFCDMLLKKSSKNPDETELSKTLNDVMIVFKYLEDKDVFQKFYSKNLAKRLIHGSSVSEDAESEMIGKLKAACGYEWSSKLQRMYQDVTVSREMNTNFKNFIKSKNYTLDVDFSVMVLATGFWPLSPPQTKFAIPGQLEGCVNHFTNYYNNTHNGRKLNWLHQLSRGEVKVKLRGKVYIFLVSTYQMAILLLFNTNEKIKFEEFQEHVQLNPPHLQGVLTTLIKKKVVIADPEKTNDHGTTYSLNAKYKNAKSRVQLNVPIKVEQHTDNEATHRQIEEERKMLIQAAIVRVMKSRKTLKHQSLMTEVIDQLKSRFKPNVKIIKKCIDLLIEKEYLERTQGQKDQYNYLA</sequence>
<comment type="similarity">
    <text evidence="2 8 9">Belongs to the cullin family.</text>
</comment>
<dbReference type="InterPro" id="IPR059120">
    <property type="entry name" value="Cullin-like_AB"/>
</dbReference>
<reference evidence="11" key="1">
    <citation type="submission" date="2022-10" db="EMBL/GenBank/DDBJ databases">
        <title>Novel sulphate-reducing endosymbionts in the free-living metamonad Anaeramoeba.</title>
        <authorList>
            <person name="Jerlstrom-Hultqvist J."/>
            <person name="Cepicka I."/>
            <person name="Gallot-Lavallee L."/>
            <person name="Salas-Leiva D."/>
            <person name="Curtis B.A."/>
            <person name="Zahonova K."/>
            <person name="Pipaliya S."/>
            <person name="Dacks J."/>
            <person name="Roger A.J."/>
        </authorList>
    </citation>
    <scope>NUCLEOTIDE SEQUENCE</scope>
    <source>
        <strain evidence="11">BMAN</strain>
    </source>
</reference>
<dbReference type="Pfam" id="PF10557">
    <property type="entry name" value="Cullin_Nedd8"/>
    <property type="match status" value="1"/>
</dbReference>
<dbReference type="Gene3D" id="1.20.1310.10">
    <property type="entry name" value="Cullin Repeats"/>
    <property type="match status" value="4"/>
</dbReference>
<dbReference type="SMART" id="SM00884">
    <property type="entry name" value="Cullin_Nedd8"/>
    <property type="match status" value="1"/>
</dbReference>
<evidence type="ECO:0000256" key="2">
    <source>
        <dbReference type="ARBA" id="ARBA00006019"/>
    </source>
</evidence>
<dbReference type="PROSITE" id="PS50069">
    <property type="entry name" value="CULLIN_2"/>
    <property type="match status" value="1"/>
</dbReference>
<dbReference type="GO" id="GO:0051301">
    <property type="term" value="P:cell division"/>
    <property type="evidence" value="ECO:0007669"/>
    <property type="project" value="UniProtKB-KW"/>
</dbReference>
<keyword evidence="5" id="KW-0833">Ubl conjugation pathway</keyword>
<evidence type="ECO:0000259" key="10">
    <source>
        <dbReference type="PROSITE" id="PS50069"/>
    </source>
</evidence>
<dbReference type="InterPro" id="IPR036388">
    <property type="entry name" value="WH-like_DNA-bd_sf"/>
</dbReference>
<evidence type="ECO:0000256" key="6">
    <source>
        <dbReference type="ARBA" id="ARBA00022843"/>
    </source>
</evidence>
<evidence type="ECO:0000256" key="4">
    <source>
        <dbReference type="ARBA" id="ARBA00022618"/>
    </source>
</evidence>
<dbReference type="OrthoDB" id="27073at2759"/>
<keyword evidence="7" id="KW-0131">Cell cycle</keyword>
<comment type="pathway">
    <text evidence="1">Protein modification; protein ubiquitination.</text>
</comment>
<dbReference type="GO" id="GO:0031625">
    <property type="term" value="F:ubiquitin protein ligase binding"/>
    <property type="evidence" value="ECO:0007669"/>
    <property type="project" value="InterPro"/>
</dbReference>
<protein>
    <submittedName>
        <fullName evidence="11">Cullin-1</fullName>
    </submittedName>
</protein>
<dbReference type="FunFam" id="1.20.1310.10:FF:000007">
    <property type="entry name" value="Cullin 1"/>
    <property type="match status" value="1"/>
</dbReference>
<evidence type="ECO:0000313" key="11">
    <source>
        <dbReference type="EMBL" id="KAJ5077820.1"/>
    </source>
</evidence>